<proteinExistence type="predicted"/>
<sequence length="210" mass="23851">MAPRRSKKQFQKCNAKLPKKRTSRAKPPPPPTPVTLPPLPTLYTPPEGLPIIPVKVLPYPTIRGKHGPTWIADERPTVQLQKGSRITIFTDAQTSGTGRLSVITDLRRHWVTFSIVGAPQPCNLRVPIPWAILDSLESFTHQEHYFNLPNDPSPHRSFANIPAFRNLNENPYEFEVDEDDVPTLARRIANIANNYWRDIEREGQRASLGR</sequence>
<feature type="compositionally biased region" description="Basic residues" evidence="1">
    <location>
        <begin position="1"/>
        <end position="10"/>
    </location>
</feature>
<feature type="region of interest" description="Disordered" evidence="1">
    <location>
        <begin position="1"/>
        <end position="38"/>
    </location>
</feature>
<keyword evidence="3" id="KW-1185">Reference proteome</keyword>
<name>A0ABQ8JXR5_9APHY</name>
<organism evidence="2 3">
    <name type="scientific">Rhodofomes roseus</name>
    <dbReference type="NCBI Taxonomy" id="34475"/>
    <lineage>
        <taxon>Eukaryota</taxon>
        <taxon>Fungi</taxon>
        <taxon>Dikarya</taxon>
        <taxon>Basidiomycota</taxon>
        <taxon>Agaricomycotina</taxon>
        <taxon>Agaricomycetes</taxon>
        <taxon>Polyporales</taxon>
        <taxon>Rhodofomes</taxon>
    </lineage>
</organism>
<dbReference type="RefSeq" id="XP_047772549.1">
    <property type="nucleotide sequence ID" value="XM_047928192.1"/>
</dbReference>
<evidence type="ECO:0000256" key="1">
    <source>
        <dbReference type="SAM" id="MobiDB-lite"/>
    </source>
</evidence>
<gene>
    <name evidence="2" type="ORF">C8Q71DRAFT_863575</name>
</gene>
<dbReference type="EMBL" id="JADCUA010000044">
    <property type="protein sequence ID" value="KAH9829017.1"/>
    <property type="molecule type" value="Genomic_DNA"/>
</dbReference>
<evidence type="ECO:0000313" key="3">
    <source>
        <dbReference type="Proteomes" id="UP000814176"/>
    </source>
</evidence>
<reference evidence="2 3" key="1">
    <citation type="journal article" date="2021" name="Environ. Microbiol.">
        <title>Gene family expansions and transcriptome signatures uncover fungal adaptations to wood decay.</title>
        <authorList>
            <person name="Hage H."/>
            <person name="Miyauchi S."/>
            <person name="Viragh M."/>
            <person name="Drula E."/>
            <person name="Min B."/>
            <person name="Chaduli D."/>
            <person name="Navarro D."/>
            <person name="Favel A."/>
            <person name="Norest M."/>
            <person name="Lesage-Meessen L."/>
            <person name="Balint B."/>
            <person name="Merenyi Z."/>
            <person name="de Eugenio L."/>
            <person name="Morin E."/>
            <person name="Martinez A.T."/>
            <person name="Baldrian P."/>
            <person name="Stursova M."/>
            <person name="Martinez M.J."/>
            <person name="Novotny C."/>
            <person name="Magnuson J.K."/>
            <person name="Spatafora J.W."/>
            <person name="Maurice S."/>
            <person name="Pangilinan J."/>
            <person name="Andreopoulos W."/>
            <person name="LaButti K."/>
            <person name="Hundley H."/>
            <person name="Na H."/>
            <person name="Kuo A."/>
            <person name="Barry K."/>
            <person name="Lipzen A."/>
            <person name="Henrissat B."/>
            <person name="Riley R."/>
            <person name="Ahrendt S."/>
            <person name="Nagy L.G."/>
            <person name="Grigoriev I.V."/>
            <person name="Martin F."/>
            <person name="Rosso M.N."/>
        </authorList>
    </citation>
    <scope>NUCLEOTIDE SEQUENCE [LARGE SCALE GENOMIC DNA]</scope>
    <source>
        <strain evidence="2 3">CIRM-BRFM 1785</strain>
    </source>
</reference>
<feature type="compositionally biased region" description="Pro residues" evidence="1">
    <location>
        <begin position="26"/>
        <end position="38"/>
    </location>
</feature>
<comment type="caution">
    <text evidence="2">The sequence shown here is derived from an EMBL/GenBank/DDBJ whole genome shotgun (WGS) entry which is preliminary data.</text>
</comment>
<dbReference type="Proteomes" id="UP000814176">
    <property type="component" value="Unassembled WGS sequence"/>
</dbReference>
<dbReference type="GeneID" id="72008924"/>
<protein>
    <submittedName>
        <fullName evidence="2">Uncharacterized protein</fullName>
    </submittedName>
</protein>
<evidence type="ECO:0000313" key="2">
    <source>
        <dbReference type="EMBL" id="KAH9829017.1"/>
    </source>
</evidence>
<accession>A0ABQ8JXR5</accession>